<keyword evidence="2" id="KW-1185">Reference proteome</keyword>
<comment type="caution">
    <text evidence="1">The sequence shown here is derived from an EMBL/GenBank/DDBJ whole genome shotgun (WGS) entry which is preliminary data.</text>
</comment>
<dbReference type="Proteomes" id="UP001293593">
    <property type="component" value="Unassembled WGS sequence"/>
</dbReference>
<evidence type="ECO:0000313" key="2">
    <source>
        <dbReference type="Proteomes" id="UP001293593"/>
    </source>
</evidence>
<accession>A0AAE1N3P3</accession>
<dbReference type="EMBL" id="JAWXYG010000002">
    <property type="protein sequence ID" value="KAK4282660.1"/>
    <property type="molecule type" value="Genomic_DNA"/>
</dbReference>
<name>A0AAE1N3P3_9FABA</name>
<gene>
    <name evidence="1" type="ORF">QN277_014009</name>
</gene>
<protein>
    <submittedName>
        <fullName evidence="1">Uncharacterized protein</fullName>
    </submittedName>
</protein>
<organism evidence="1 2">
    <name type="scientific">Acacia crassicarpa</name>
    <name type="common">northern wattle</name>
    <dbReference type="NCBI Taxonomy" id="499986"/>
    <lineage>
        <taxon>Eukaryota</taxon>
        <taxon>Viridiplantae</taxon>
        <taxon>Streptophyta</taxon>
        <taxon>Embryophyta</taxon>
        <taxon>Tracheophyta</taxon>
        <taxon>Spermatophyta</taxon>
        <taxon>Magnoliopsida</taxon>
        <taxon>eudicotyledons</taxon>
        <taxon>Gunneridae</taxon>
        <taxon>Pentapetalae</taxon>
        <taxon>rosids</taxon>
        <taxon>fabids</taxon>
        <taxon>Fabales</taxon>
        <taxon>Fabaceae</taxon>
        <taxon>Caesalpinioideae</taxon>
        <taxon>mimosoid clade</taxon>
        <taxon>Acacieae</taxon>
        <taxon>Acacia</taxon>
    </lineage>
</organism>
<proteinExistence type="predicted"/>
<sequence>MILIQNPNSEDQHVMGLNPIFRSESFGHYYGDMNHNYHTLLEKRQLFLRSYQFSRKQSIPERIKRSFVRVKKVVCLKLRSALRLRRLLSSRLKRSFYYRRRRFFRLVTAHNRKNGFSCFW</sequence>
<dbReference type="AlphaFoldDB" id="A0AAE1N3P3"/>
<reference evidence="1" key="1">
    <citation type="submission" date="2023-10" db="EMBL/GenBank/DDBJ databases">
        <title>Chromosome-level genome of the transformable northern wattle, Acacia crassicarpa.</title>
        <authorList>
            <person name="Massaro I."/>
            <person name="Sinha N.R."/>
            <person name="Poethig S."/>
            <person name="Leichty A.R."/>
        </authorList>
    </citation>
    <scope>NUCLEOTIDE SEQUENCE</scope>
    <source>
        <strain evidence="1">Acra3RX</strain>
        <tissue evidence="1">Leaf</tissue>
    </source>
</reference>
<evidence type="ECO:0000313" key="1">
    <source>
        <dbReference type="EMBL" id="KAK4282660.1"/>
    </source>
</evidence>